<evidence type="ECO:0008006" key="4">
    <source>
        <dbReference type="Google" id="ProtNLM"/>
    </source>
</evidence>
<accession>A0ABP8Q757</accession>
<reference evidence="3" key="1">
    <citation type="journal article" date="2019" name="Int. J. Syst. Evol. Microbiol.">
        <title>The Global Catalogue of Microorganisms (GCM) 10K type strain sequencing project: providing services to taxonomists for standard genome sequencing and annotation.</title>
        <authorList>
            <consortium name="The Broad Institute Genomics Platform"/>
            <consortium name="The Broad Institute Genome Sequencing Center for Infectious Disease"/>
            <person name="Wu L."/>
            <person name="Ma J."/>
        </authorList>
    </citation>
    <scope>NUCLEOTIDE SEQUENCE [LARGE SCALE GENOMIC DNA]</scope>
    <source>
        <strain evidence="3">JCM 32226</strain>
    </source>
</reference>
<evidence type="ECO:0000256" key="1">
    <source>
        <dbReference type="SAM" id="SignalP"/>
    </source>
</evidence>
<dbReference type="InterPro" id="IPR021647">
    <property type="entry name" value="CusF_Ec"/>
</dbReference>
<evidence type="ECO:0000313" key="2">
    <source>
        <dbReference type="EMBL" id="GAA4497957.1"/>
    </source>
</evidence>
<dbReference type="Proteomes" id="UP001501321">
    <property type="component" value="Unassembled WGS sequence"/>
</dbReference>
<keyword evidence="3" id="KW-1185">Reference proteome</keyword>
<dbReference type="RefSeq" id="WP_345011706.1">
    <property type="nucleotide sequence ID" value="NZ_BAABFC010000010.1"/>
</dbReference>
<sequence>MKLTQYLTLGLLFTLPALQAETMHQDHAMADGQMATANGQMTMPAQYAVTAKVIALDGDKVMLQHEAIPALGWPAMTMPFVLADTGLAKGLTPGLQIQGHFSPVKGDSPRLLDWQAKP</sequence>
<evidence type="ECO:0000313" key="3">
    <source>
        <dbReference type="Proteomes" id="UP001501321"/>
    </source>
</evidence>
<comment type="caution">
    <text evidence="2">The sequence shown here is derived from an EMBL/GenBank/DDBJ whole genome shotgun (WGS) entry which is preliminary data.</text>
</comment>
<keyword evidence="1" id="KW-0732">Signal</keyword>
<dbReference type="Pfam" id="PF11604">
    <property type="entry name" value="CusF_Ec"/>
    <property type="match status" value="1"/>
</dbReference>
<dbReference type="EMBL" id="BAABFC010000010">
    <property type="protein sequence ID" value="GAA4497957.1"/>
    <property type="molecule type" value="Genomic_DNA"/>
</dbReference>
<organism evidence="2 3">
    <name type="scientific">Pseudaeromonas paramecii</name>
    <dbReference type="NCBI Taxonomy" id="2138166"/>
    <lineage>
        <taxon>Bacteria</taxon>
        <taxon>Pseudomonadati</taxon>
        <taxon>Pseudomonadota</taxon>
        <taxon>Gammaproteobacteria</taxon>
        <taxon>Aeromonadales</taxon>
        <taxon>Aeromonadaceae</taxon>
        <taxon>Pseudaeromonas</taxon>
    </lineage>
</organism>
<dbReference type="Gene3D" id="2.40.50.320">
    <property type="entry name" value="Copper binding periplasmic protein CusF"/>
    <property type="match status" value="1"/>
</dbReference>
<feature type="chain" id="PRO_5045042550" description="Copper-binding protein" evidence="1">
    <location>
        <begin position="20"/>
        <end position="118"/>
    </location>
</feature>
<name>A0ABP8Q757_9GAMM</name>
<gene>
    <name evidence="2" type="ORF">GCM10023095_15420</name>
</gene>
<protein>
    <recommendedName>
        <fullName evidence="4">Copper-binding protein</fullName>
    </recommendedName>
</protein>
<proteinExistence type="predicted"/>
<feature type="signal peptide" evidence="1">
    <location>
        <begin position="1"/>
        <end position="19"/>
    </location>
</feature>
<dbReference type="InterPro" id="IPR042230">
    <property type="entry name" value="CusF_sf"/>
</dbReference>